<dbReference type="Proteomes" id="UP000628840">
    <property type="component" value="Unassembled WGS sequence"/>
</dbReference>
<gene>
    <name evidence="1" type="ORF">GCM10009037_16780</name>
</gene>
<dbReference type="EMBL" id="BMPF01000002">
    <property type="protein sequence ID" value="GGL33838.1"/>
    <property type="molecule type" value="Genomic_DNA"/>
</dbReference>
<proteinExistence type="predicted"/>
<sequence>MSDGSYERHRPVLPRTYHVYDVGSETRLLLGTPVVDALGAEPGDAVTVDRVDGRITLQTEVDA</sequence>
<dbReference type="OrthoDB" id="255130at2157"/>
<name>A0A830EXB0_9EURY</name>
<evidence type="ECO:0000313" key="2">
    <source>
        <dbReference type="Proteomes" id="UP000628840"/>
    </source>
</evidence>
<organism evidence="1 2">
    <name type="scientific">Halarchaeum grantii</name>
    <dbReference type="NCBI Taxonomy" id="1193105"/>
    <lineage>
        <taxon>Archaea</taxon>
        <taxon>Methanobacteriati</taxon>
        <taxon>Methanobacteriota</taxon>
        <taxon>Stenosarchaea group</taxon>
        <taxon>Halobacteria</taxon>
        <taxon>Halobacteriales</taxon>
        <taxon>Halobacteriaceae</taxon>
    </lineage>
</organism>
<keyword evidence="2" id="KW-1185">Reference proteome</keyword>
<reference evidence="1 2" key="1">
    <citation type="journal article" date="2019" name="Int. J. Syst. Evol. Microbiol.">
        <title>The Global Catalogue of Microorganisms (GCM) 10K type strain sequencing project: providing services to taxonomists for standard genome sequencing and annotation.</title>
        <authorList>
            <consortium name="The Broad Institute Genomics Platform"/>
            <consortium name="The Broad Institute Genome Sequencing Center for Infectious Disease"/>
            <person name="Wu L."/>
            <person name="Ma J."/>
        </authorList>
    </citation>
    <scope>NUCLEOTIDE SEQUENCE [LARGE SCALE GENOMIC DNA]</scope>
    <source>
        <strain evidence="1 2">JCM 19585</strain>
    </source>
</reference>
<comment type="caution">
    <text evidence="1">The sequence shown here is derived from an EMBL/GenBank/DDBJ whole genome shotgun (WGS) entry which is preliminary data.</text>
</comment>
<evidence type="ECO:0000313" key="1">
    <source>
        <dbReference type="EMBL" id="GGL33838.1"/>
    </source>
</evidence>
<protein>
    <submittedName>
        <fullName evidence="1">Uncharacterized protein</fullName>
    </submittedName>
</protein>
<dbReference type="AlphaFoldDB" id="A0A830EXB0"/>
<accession>A0A830EXB0</accession>
<dbReference type="RefSeq" id="WP_188882612.1">
    <property type="nucleotide sequence ID" value="NZ_BMPF01000002.1"/>
</dbReference>